<dbReference type="InterPro" id="IPR036061">
    <property type="entry name" value="CheW-like_dom_sf"/>
</dbReference>
<dbReference type="GO" id="GO:0007165">
    <property type="term" value="P:signal transduction"/>
    <property type="evidence" value="ECO:0007669"/>
    <property type="project" value="InterPro"/>
</dbReference>
<dbReference type="AlphaFoldDB" id="A0A545UB46"/>
<evidence type="ECO:0000256" key="1">
    <source>
        <dbReference type="SAM" id="MobiDB-lite"/>
    </source>
</evidence>
<feature type="compositionally biased region" description="Polar residues" evidence="1">
    <location>
        <begin position="67"/>
        <end position="88"/>
    </location>
</feature>
<comment type="caution">
    <text evidence="3">The sequence shown here is derived from an EMBL/GenBank/DDBJ whole genome shotgun (WGS) entry which is preliminary data.</text>
</comment>
<sequence>MKLNKPPVSEQQSALEEYVDFLLTDLSNVTHISTKKNERKKHAHKREGKSEFSTTETPSARSHENTNTENLKTDNFQTENFQSESFQTEEIEKPKWTTIEKVVENTSNRTVQKSEIEPLAPEDSNVISNDFEQDIDIEPETENKNEVGQEPNEKPRQDSKKIESEAVNFDDKLVENMLTVAEEKQRDQHSTELEKKDNSETLSAQEVFDSFLPEEGLKNTDELKDTGELENVEETTNAEEVQVDVQKFEQHESTPDVLETEGLETESSETEVDVQTVPGISHSFTEESEEEEAKKWDALLTKEKEQQLLAEEIRQSQSEIVGAKTSDIEVPETDAKSENVEQLETEVAEDIKQENVAEGFKNISDVINREKELSDSTSRQTEKIVDDFLPHKDSDPRLAGVEKLLAKISLATKPVTQVKTTTEAKTTTESKTQTTQVAVSETDVESQSTQATFLHREAKKTKDVLPEVFQTLIFQVKRLPLAVPLLKLGGIVKVSEEDITPLVGTPDWFIGLTPNDRGNLMVVDTQKYLMPEQSVADSDEFNYEYLIILDDSNWALACHSVGDAKNLTVDDIRWSERSSKRPWFAGMVVDYMSALIEVDELINMLADNIVE</sequence>
<feature type="compositionally biased region" description="Acidic residues" evidence="1">
    <location>
        <begin position="131"/>
        <end position="140"/>
    </location>
</feature>
<dbReference type="RefSeq" id="WP_142932613.1">
    <property type="nucleotide sequence ID" value="NZ_ML660166.1"/>
</dbReference>
<gene>
    <name evidence="3" type="ORF">FLL46_17495</name>
</gene>
<feature type="region of interest" description="Disordered" evidence="1">
    <location>
        <begin position="246"/>
        <end position="274"/>
    </location>
</feature>
<evidence type="ECO:0000259" key="2">
    <source>
        <dbReference type="PROSITE" id="PS50851"/>
    </source>
</evidence>
<dbReference type="GO" id="GO:0006935">
    <property type="term" value="P:chemotaxis"/>
    <property type="evidence" value="ECO:0007669"/>
    <property type="project" value="InterPro"/>
</dbReference>
<organism evidence="3 4">
    <name type="scientific">Aliikangiella coralliicola</name>
    <dbReference type="NCBI Taxonomy" id="2592383"/>
    <lineage>
        <taxon>Bacteria</taxon>
        <taxon>Pseudomonadati</taxon>
        <taxon>Pseudomonadota</taxon>
        <taxon>Gammaproteobacteria</taxon>
        <taxon>Oceanospirillales</taxon>
        <taxon>Pleioneaceae</taxon>
        <taxon>Aliikangiella</taxon>
    </lineage>
</organism>
<evidence type="ECO:0000313" key="4">
    <source>
        <dbReference type="Proteomes" id="UP000315439"/>
    </source>
</evidence>
<dbReference type="SUPFAM" id="SSF50341">
    <property type="entry name" value="CheW-like"/>
    <property type="match status" value="1"/>
</dbReference>
<keyword evidence="4" id="KW-1185">Reference proteome</keyword>
<dbReference type="PROSITE" id="PS50851">
    <property type="entry name" value="CHEW"/>
    <property type="match status" value="1"/>
</dbReference>
<dbReference type="Pfam" id="PF01584">
    <property type="entry name" value="CheW"/>
    <property type="match status" value="1"/>
</dbReference>
<dbReference type="Proteomes" id="UP000315439">
    <property type="component" value="Unassembled WGS sequence"/>
</dbReference>
<feature type="domain" description="CheW-like" evidence="2">
    <location>
        <begin position="468"/>
        <end position="607"/>
    </location>
</feature>
<accession>A0A545UB46</accession>
<dbReference type="InterPro" id="IPR002545">
    <property type="entry name" value="CheW-lke_dom"/>
</dbReference>
<feature type="compositionally biased region" description="Basic residues" evidence="1">
    <location>
        <begin position="33"/>
        <end position="47"/>
    </location>
</feature>
<feature type="compositionally biased region" description="Acidic residues" evidence="1">
    <location>
        <begin position="258"/>
        <end position="272"/>
    </location>
</feature>
<feature type="compositionally biased region" description="Polar residues" evidence="1">
    <location>
        <begin position="104"/>
        <end position="113"/>
    </location>
</feature>
<feature type="compositionally biased region" description="Polar residues" evidence="1">
    <location>
        <begin position="51"/>
        <end position="60"/>
    </location>
</feature>
<feature type="compositionally biased region" description="Basic and acidic residues" evidence="1">
    <location>
        <begin position="141"/>
        <end position="174"/>
    </location>
</feature>
<dbReference type="EMBL" id="VIKS01000010">
    <property type="protein sequence ID" value="TQV86688.1"/>
    <property type="molecule type" value="Genomic_DNA"/>
</dbReference>
<evidence type="ECO:0000313" key="3">
    <source>
        <dbReference type="EMBL" id="TQV86688.1"/>
    </source>
</evidence>
<reference evidence="3 4" key="1">
    <citation type="submission" date="2019-07" db="EMBL/GenBank/DDBJ databases">
        <title>Draft genome for Aliikangiella sp. M105.</title>
        <authorList>
            <person name="Wang G."/>
        </authorList>
    </citation>
    <scope>NUCLEOTIDE SEQUENCE [LARGE SCALE GENOMIC DNA]</scope>
    <source>
        <strain evidence="3 4">M105</strain>
    </source>
</reference>
<name>A0A545UB46_9GAMM</name>
<dbReference type="SMART" id="SM00260">
    <property type="entry name" value="CheW"/>
    <property type="match status" value="1"/>
</dbReference>
<dbReference type="OrthoDB" id="5565759at2"/>
<feature type="region of interest" description="Disordered" evidence="1">
    <location>
        <begin position="29"/>
        <end position="203"/>
    </location>
</feature>
<feature type="compositionally biased region" description="Basic and acidic residues" evidence="1">
    <location>
        <begin position="181"/>
        <end position="199"/>
    </location>
</feature>
<proteinExistence type="predicted"/>
<protein>
    <recommendedName>
        <fullName evidence="2">CheW-like domain-containing protein</fullName>
    </recommendedName>
</protein>